<dbReference type="Proteomes" id="UP001594351">
    <property type="component" value="Unassembled WGS sequence"/>
</dbReference>
<comment type="caution">
    <text evidence="3">The sequence shown here is derived from an EMBL/GenBank/DDBJ whole genome shotgun (WGS) entry which is preliminary data.</text>
</comment>
<dbReference type="InterPro" id="IPR000917">
    <property type="entry name" value="Sulfatase_N"/>
</dbReference>
<sequence length="866" mass="96749">MKRYAEIQSHAVLSKAKICNPDLETEHEPGLLSGSYGEVSVKHNSRRTAYCLLILFPILFLLFLPGCEELRDPDLILIQNLLPRLTEGNILTQTTTIRFGTTGDQSYLGAGWSNPEPGFTWMADQKASIRAEIYDTQNVIMSVQAWPLSSQTKGPQGFTVAVNEKEVCHQIMVDKTQEYKIALPAEALIQGKNQITFSSDWIARPMDVEPGSTDSRTLSIAFNSVSFSNETKASETARIPVQGQAIKIRDIQEVLSISRPMRIRLPILIPEKACLEIDFGVDSSKPRSVEVDLRVALKWPQKEVVCLQEWFGAQGSIKLGRRLQRRLDLSAYTGMADLLIEIGITGPLLVEIPRCSLNSLQLYGTGNTSAVTKNLMLITVDTLRSDTLGLMGHPLIRTPHCDRFSKQSLVFSQAYCHAPLTGPSHVSIFTGCYPFEHRVKSNCQVMPENNVTMAEIMAAAGRKTAAFVGAGIMESRYGVLQGFQDRFDKFDLSWHKRASQITEETIQWLGAVQPPFFSWLHYYDPHAPYAPPRVKGDELIVHFRGQDLALLPLSENKVHVVHLDLEPGLNKLIFSSSSGQQLNFMGITPIFEGCQVVERQGWHKGSNTLWGGYQWIVGSASITVSNPHDSSVKAVMKIVGYDDPGEQQLWQRYLGEVEYVDQEIGVVFTTLKKMDYWDNSLLILTSDHGESFGEHGLFGHIQKVSESLMTVPLVVKEPSLAASISALHVRQIDILPTVLELLDLSISPSEKKSFTGQSFLKWTDEPPGNRVNFGETHRPDAKKASLFIKRKWLKFILSEDGEVEMYDLKNDPRELHPGKPEAETATLFKELLAGFTEALAGFTGDGAKTEHDQETKEKLRMLGYLE</sequence>
<evidence type="ECO:0000313" key="3">
    <source>
        <dbReference type="EMBL" id="MFC1851259.1"/>
    </source>
</evidence>
<name>A0ABV6YYH8_UNCC1</name>
<keyword evidence="1" id="KW-1133">Transmembrane helix</keyword>
<dbReference type="InterPro" id="IPR017850">
    <property type="entry name" value="Alkaline_phosphatase_core_sf"/>
</dbReference>
<dbReference type="Gene3D" id="3.40.720.10">
    <property type="entry name" value="Alkaline Phosphatase, subunit A"/>
    <property type="match status" value="1"/>
</dbReference>
<keyword evidence="1" id="KW-0472">Membrane</keyword>
<dbReference type="Pfam" id="PF00884">
    <property type="entry name" value="Sulfatase"/>
    <property type="match status" value="1"/>
</dbReference>
<dbReference type="InterPro" id="IPR052701">
    <property type="entry name" value="GAG_Ulvan_Degrading_Sulfatases"/>
</dbReference>
<evidence type="ECO:0000313" key="4">
    <source>
        <dbReference type="Proteomes" id="UP001594351"/>
    </source>
</evidence>
<gene>
    <name evidence="3" type="ORF">ACFL27_13770</name>
</gene>
<proteinExistence type="predicted"/>
<organism evidence="3 4">
    <name type="scientific">candidate division CSSED10-310 bacterium</name>
    <dbReference type="NCBI Taxonomy" id="2855610"/>
    <lineage>
        <taxon>Bacteria</taxon>
        <taxon>Bacteria division CSSED10-310</taxon>
    </lineage>
</organism>
<dbReference type="EMBL" id="JBHPBY010000171">
    <property type="protein sequence ID" value="MFC1851259.1"/>
    <property type="molecule type" value="Genomic_DNA"/>
</dbReference>
<evidence type="ECO:0000259" key="2">
    <source>
        <dbReference type="Pfam" id="PF00884"/>
    </source>
</evidence>
<dbReference type="PANTHER" id="PTHR43751:SF3">
    <property type="entry name" value="SULFATASE N-TERMINAL DOMAIN-CONTAINING PROTEIN"/>
    <property type="match status" value="1"/>
</dbReference>
<feature type="transmembrane region" description="Helical" evidence="1">
    <location>
        <begin position="49"/>
        <end position="66"/>
    </location>
</feature>
<dbReference type="CDD" id="cd16148">
    <property type="entry name" value="sulfatase_like"/>
    <property type="match status" value="1"/>
</dbReference>
<dbReference type="SUPFAM" id="SSF53649">
    <property type="entry name" value="Alkaline phosphatase-like"/>
    <property type="match status" value="1"/>
</dbReference>
<accession>A0ABV6YYH8</accession>
<dbReference type="PANTHER" id="PTHR43751">
    <property type="entry name" value="SULFATASE"/>
    <property type="match status" value="1"/>
</dbReference>
<reference evidence="3 4" key="1">
    <citation type="submission" date="2024-09" db="EMBL/GenBank/DDBJ databases">
        <title>Laminarin stimulates single cell rates of sulfate reduction while oxygen inhibits transcriptomic activity in coastal marine sediment.</title>
        <authorList>
            <person name="Lindsay M."/>
            <person name="Orcutt B."/>
            <person name="Emerson D."/>
            <person name="Stepanauskas R."/>
            <person name="D'Angelo T."/>
        </authorList>
    </citation>
    <scope>NUCLEOTIDE SEQUENCE [LARGE SCALE GENOMIC DNA]</scope>
    <source>
        <strain evidence="3">SAG AM-311-K15</strain>
    </source>
</reference>
<keyword evidence="4" id="KW-1185">Reference proteome</keyword>
<feature type="domain" description="Sulfatase N-terminal" evidence="2">
    <location>
        <begin position="373"/>
        <end position="743"/>
    </location>
</feature>
<keyword evidence="1" id="KW-0812">Transmembrane</keyword>
<protein>
    <submittedName>
        <fullName evidence="3">Sulfatase</fullName>
    </submittedName>
</protein>
<evidence type="ECO:0000256" key="1">
    <source>
        <dbReference type="SAM" id="Phobius"/>
    </source>
</evidence>